<keyword evidence="1" id="KW-1133">Transmembrane helix</keyword>
<dbReference type="Pfam" id="PF09578">
    <property type="entry name" value="Spore_YabQ"/>
    <property type="match status" value="1"/>
</dbReference>
<organism evidence="2 3">
    <name type="scientific">Candidatus Faeciplasma gallinarum</name>
    <dbReference type="NCBI Taxonomy" id="2840799"/>
    <lineage>
        <taxon>Bacteria</taxon>
        <taxon>Bacillati</taxon>
        <taxon>Bacillota</taxon>
        <taxon>Clostridia</taxon>
        <taxon>Eubacteriales</taxon>
        <taxon>Oscillospiraceae</taxon>
        <taxon>Oscillospiraceae incertae sedis</taxon>
        <taxon>Candidatus Faeciplasma</taxon>
    </lineage>
</organism>
<feature type="transmembrane region" description="Helical" evidence="1">
    <location>
        <begin position="72"/>
        <end position="90"/>
    </location>
</feature>
<reference evidence="2" key="1">
    <citation type="submission" date="2020-10" db="EMBL/GenBank/DDBJ databases">
        <authorList>
            <person name="Gilroy R."/>
        </authorList>
    </citation>
    <scope>NUCLEOTIDE SEQUENCE</scope>
    <source>
        <strain evidence="2">CHK157-1446</strain>
    </source>
</reference>
<name>A0A9D1EMC1_9FIRM</name>
<dbReference type="NCBIfam" id="TIGR02893">
    <property type="entry name" value="spore_yabQ"/>
    <property type="match status" value="1"/>
</dbReference>
<dbReference type="EMBL" id="DVIR01000004">
    <property type="protein sequence ID" value="HIS23854.1"/>
    <property type="molecule type" value="Genomic_DNA"/>
</dbReference>
<dbReference type="InterPro" id="IPR019074">
    <property type="entry name" value="YabQ"/>
</dbReference>
<gene>
    <name evidence="2" type="ORF">IAD01_00385</name>
</gene>
<evidence type="ECO:0000313" key="3">
    <source>
        <dbReference type="Proteomes" id="UP000823982"/>
    </source>
</evidence>
<dbReference type="AlphaFoldDB" id="A0A9D1EMC1"/>
<reference evidence="2" key="2">
    <citation type="journal article" date="2021" name="PeerJ">
        <title>Extensive microbial diversity within the chicken gut microbiome revealed by metagenomics and culture.</title>
        <authorList>
            <person name="Gilroy R."/>
            <person name="Ravi A."/>
            <person name="Getino M."/>
            <person name="Pursley I."/>
            <person name="Horton D.L."/>
            <person name="Alikhan N.F."/>
            <person name="Baker D."/>
            <person name="Gharbi K."/>
            <person name="Hall N."/>
            <person name="Watson M."/>
            <person name="Adriaenssens E.M."/>
            <person name="Foster-Nyarko E."/>
            <person name="Jarju S."/>
            <person name="Secka A."/>
            <person name="Antonio M."/>
            <person name="Oren A."/>
            <person name="Chaudhuri R.R."/>
            <person name="La Ragione R."/>
            <person name="Hildebrand F."/>
            <person name="Pallen M.J."/>
        </authorList>
    </citation>
    <scope>NUCLEOTIDE SEQUENCE</scope>
    <source>
        <strain evidence="2">CHK157-1446</strain>
    </source>
</reference>
<evidence type="ECO:0000256" key="1">
    <source>
        <dbReference type="SAM" id="Phobius"/>
    </source>
</evidence>
<evidence type="ECO:0000313" key="2">
    <source>
        <dbReference type="EMBL" id="HIS23854.1"/>
    </source>
</evidence>
<proteinExistence type="predicted"/>
<dbReference type="Proteomes" id="UP000823982">
    <property type="component" value="Unassembled WGS sequence"/>
</dbReference>
<accession>A0A9D1EMC1</accession>
<feature type="transmembrane region" description="Helical" evidence="1">
    <location>
        <begin position="45"/>
        <end position="66"/>
    </location>
</feature>
<comment type="caution">
    <text evidence="2">The sequence shown here is derived from an EMBL/GenBank/DDBJ whole genome shotgun (WGS) entry which is preliminary data.</text>
</comment>
<feature type="transmembrane region" description="Helical" evidence="1">
    <location>
        <begin position="13"/>
        <end position="33"/>
    </location>
</feature>
<sequence>MNDNMFLGTATEIALAAYAAMTGAVLGAFYDLLRAARMTVRHSRLACAAEDTVFALFFGLVFYGFCVELLEGKARLFVLVFMAAGFFLYLKSLGKILSGILSTVFKSLVILCKKPLRYLCGVTVLRRRSKKSEKDLADSEQNGV</sequence>
<protein>
    <submittedName>
        <fullName evidence="2">Spore cortex biosynthesis protein YabQ</fullName>
    </submittedName>
</protein>
<keyword evidence="1" id="KW-0812">Transmembrane</keyword>
<keyword evidence="1" id="KW-0472">Membrane</keyword>